<dbReference type="Proteomes" id="UP000030364">
    <property type="component" value="Unassembled WGS sequence"/>
</dbReference>
<evidence type="ECO:0000313" key="3">
    <source>
        <dbReference type="Proteomes" id="UP000030364"/>
    </source>
</evidence>
<evidence type="ECO:0000259" key="1">
    <source>
        <dbReference type="Pfam" id="PF18135"/>
    </source>
</evidence>
<dbReference type="AlphaFoldDB" id="A0A0A2WQ85"/>
<dbReference type="InterPro" id="IPR041635">
    <property type="entry name" value="Type_ISP_LLaBIII_C"/>
</dbReference>
<sequence>MGLELLRLHTLEKRPKSPARYLGQGGDRVERVDYQEADLWEEGAVIINQSQRFEGVPREAWEWQVGGYRPLEKYLEDRRGRVLSWGEIEHYRLMVGVALETLRLMEELDEMGLV</sequence>
<protein>
    <recommendedName>
        <fullName evidence="1">Type ISP restriction-modification enzyme LLaBIII C-terminal specificity domain-containing protein</fullName>
    </recommendedName>
</protein>
<reference evidence="2 3" key="1">
    <citation type="journal article" date="2015" name="Genome Announc.">
        <title>Draft Genome Sequence of the Thermophile Thermus filiformis ATCC 43280, Producer of Carotenoid-(Di)glucoside-Branched Fatty Acid (Di)esters and Source of Hyperthermostable Enzymes of Biotechnological Interest.</title>
        <authorList>
            <person name="Mandelli F."/>
            <person name="Oliveira Ramires B."/>
            <person name="Couger M.B."/>
            <person name="Paixao D.A."/>
            <person name="Camilo C.M."/>
            <person name="Polikarpov I."/>
            <person name="Prade R."/>
            <person name="Riano-Pachon D.M."/>
            <person name="Squina F.M."/>
        </authorList>
    </citation>
    <scope>NUCLEOTIDE SEQUENCE [LARGE SCALE GENOMIC DNA]</scope>
    <source>
        <strain evidence="2 3">ATCC 43280</strain>
    </source>
</reference>
<evidence type="ECO:0000313" key="2">
    <source>
        <dbReference type="EMBL" id="KGQ22331.2"/>
    </source>
</evidence>
<dbReference type="OrthoDB" id="9759819at2"/>
<keyword evidence="3" id="KW-1185">Reference proteome</keyword>
<accession>A0A0A2WQ85</accession>
<name>A0A0A2WQ85_THEFI</name>
<proteinExistence type="predicted"/>
<gene>
    <name evidence="2" type="ORF">THFILI_11690</name>
</gene>
<organism evidence="2 3">
    <name type="scientific">Thermus filiformis</name>
    <dbReference type="NCBI Taxonomy" id="276"/>
    <lineage>
        <taxon>Bacteria</taxon>
        <taxon>Thermotogati</taxon>
        <taxon>Deinococcota</taxon>
        <taxon>Deinococci</taxon>
        <taxon>Thermales</taxon>
        <taxon>Thermaceae</taxon>
        <taxon>Thermus</taxon>
    </lineage>
</organism>
<dbReference type="EMBL" id="JPSL02000040">
    <property type="protein sequence ID" value="KGQ22331.2"/>
    <property type="molecule type" value="Genomic_DNA"/>
</dbReference>
<comment type="caution">
    <text evidence="2">The sequence shown here is derived from an EMBL/GenBank/DDBJ whole genome shotgun (WGS) entry which is preliminary data.</text>
</comment>
<feature type="domain" description="Type ISP restriction-modification enzyme LLaBIII C-terminal specificity" evidence="1">
    <location>
        <begin position="1"/>
        <end position="91"/>
    </location>
</feature>
<dbReference type="Pfam" id="PF18135">
    <property type="entry name" value="Type_ISP_C"/>
    <property type="match status" value="1"/>
</dbReference>